<dbReference type="CDD" id="cd00609">
    <property type="entry name" value="AAT_like"/>
    <property type="match status" value="1"/>
</dbReference>
<feature type="domain" description="Aminotransferase class I/classII large" evidence="4">
    <location>
        <begin position="154"/>
        <end position="350"/>
    </location>
</feature>
<dbReference type="PANTHER" id="PTHR42885:SF1">
    <property type="entry name" value="THREONINE-PHOSPHATE DECARBOXYLASE"/>
    <property type="match status" value="1"/>
</dbReference>
<reference evidence="5 6" key="1">
    <citation type="submission" date="2018-11" db="EMBL/GenBank/DDBJ databases">
        <authorList>
            <person name="Kleinhagauer T."/>
            <person name="Glaeser S.P."/>
            <person name="Spergser J."/>
            <person name="Ruckert C."/>
            <person name="Kaempfer P."/>
            <person name="Busse H.-J."/>
        </authorList>
    </citation>
    <scope>NUCLEOTIDE SEQUENCE [LARGE SCALE GENOMIC DNA]</scope>
    <source>
        <strain evidence="5 6">812CH</strain>
    </source>
</reference>
<protein>
    <recommendedName>
        <fullName evidence="3">Aminotransferase</fullName>
        <ecNumber evidence="3">2.6.1.-</ecNumber>
    </recommendedName>
</protein>
<evidence type="ECO:0000256" key="2">
    <source>
        <dbReference type="ARBA" id="ARBA00022898"/>
    </source>
</evidence>
<keyword evidence="5" id="KW-0456">Lyase</keyword>
<dbReference type="InterPro" id="IPR004838">
    <property type="entry name" value="NHTrfase_class1_PyrdxlP-BS"/>
</dbReference>
<comment type="cofactor">
    <cofactor evidence="1 3">
        <name>pyridoxal 5'-phosphate</name>
        <dbReference type="ChEBI" id="CHEBI:597326"/>
    </cofactor>
</comment>
<dbReference type="InterPro" id="IPR004839">
    <property type="entry name" value="Aminotransferase_I/II_large"/>
</dbReference>
<evidence type="ECO:0000313" key="5">
    <source>
        <dbReference type="EMBL" id="AZA08851.1"/>
    </source>
</evidence>
<comment type="similarity">
    <text evidence="3">Belongs to the class-I pyridoxal-phosphate-dependent aminotransferase family.</text>
</comment>
<evidence type="ECO:0000256" key="1">
    <source>
        <dbReference type="ARBA" id="ARBA00001933"/>
    </source>
</evidence>
<dbReference type="GO" id="GO:0008483">
    <property type="term" value="F:transaminase activity"/>
    <property type="evidence" value="ECO:0007669"/>
    <property type="project" value="UniProtKB-KW"/>
</dbReference>
<gene>
    <name evidence="5" type="primary">cobD</name>
    <name evidence="5" type="ORF">CPPEL_03615</name>
</gene>
<keyword evidence="2" id="KW-0663">Pyridoxal phosphate</keyword>
<dbReference type="NCBIfam" id="NF005915">
    <property type="entry name" value="PRK07908.1"/>
    <property type="match status" value="1"/>
</dbReference>
<dbReference type="Pfam" id="PF00155">
    <property type="entry name" value="Aminotran_1_2"/>
    <property type="match status" value="1"/>
</dbReference>
<dbReference type="Gene3D" id="3.40.640.10">
    <property type="entry name" value="Type I PLP-dependent aspartate aminotransferase-like (Major domain)"/>
    <property type="match status" value="1"/>
</dbReference>
<evidence type="ECO:0000313" key="6">
    <source>
        <dbReference type="Proteomes" id="UP000271426"/>
    </source>
</evidence>
<dbReference type="GO" id="GO:0030170">
    <property type="term" value="F:pyridoxal phosphate binding"/>
    <property type="evidence" value="ECO:0007669"/>
    <property type="project" value="InterPro"/>
</dbReference>
<dbReference type="SUPFAM" id="SSF53383">
    <property type="entry name" value="PLP-dependent transferases"/>
    <property type="match status" value="1"/>
</dbReference>
<dbReference type="KEGG" id="cpso:CPPEL_03615"/>
<dbReference type="InterPro" id="IPR015421">
    <property type="entry name" value="PyrdxlP-dep_Trfase_major"/>
</dbReference>
<name>A0A3G6IT57_9CORY</name>
<proteinExistence type="inferred from homology"/>
<accession>A0A3G6IT57</accession>
<dbReference type="InterPro" id="IPR015422">
    <property type="entry name" value="PyrdxlP-dep_Trfase_small"/>
</dbReference>
<dbReference type="Proteomes" id="UP000271426">
    <property type="component" value="Chromosome"/>
</dbReference>
<sequence length="360" mass="38626">MVPSTSISKIGTAFSLTFFLSAITLSPVFDPRIHGDADARGASVDFAVNVASHTPAWLQQAIVQAVPSLRDYPDPASVAEVEAMIGQYHGVPAQRIMLVAGAAEAFAMLPRLSPAHPLVIHPGFSEPDAIFGPGVAHAVLDPPFDQLWAPDAADMVIVGNPTNPTGVLHDVSSLRAPGRILVVDEAFLDVVGEQYSMIPAQLDDVLCLRSLTKTWGIAGLRIGYVAGDPALLDRLRQQRAHWPVGTLQIAAARAVFSQGVHELPAIARSIDARRTQMQSLLEQHGFVMASDSRAPFVLVKPPCADAEATRQRLLGRGIAVRRCDTFPGLDLNHWRLAVKPPEDVQALLQAMQEIGALNTP</sequence>
<dbReference type="AlphaFoldDB" id="A0A3G6IT57"/>
<dbReference type="OrthoDB" id="3401872at2"/>
<dbReference type="PANTHER" id="PTHR42885">
    <property type="entry name" value="HISTIDINOL-PHOSPHATE AMINOTRANSFERASE-RELATED"/>
    <property type="match status" value="1"/>
</dbReference>
<dbReference type="EMBL" id="CP033898">
    <property type="protein sequence ID" value="AZA08851.1"/>
    <property type="molecule type" value="Genomic_DNA"/>
</dbReference>
<dbReference type="GO" id="GO:0016829">
    <property type="term" value="F:lyase activity"/>
    <property type="evidence" value="ECO:0007669"/>
    <property type="project" value="UniProtKB-KW"/>
</dbReference>
<keyword evidence="3" id="KW-0808">Transferase</keyword>
<keyword evidence="6" id="KW-1185">Reference proteome</keyword>
<dbReference type="Gene3D" id="3.90.1150.10">
    <property type="entry name" value="Aspartate Aminotransferase, domain 1"/>
    <property type="match status" value="1"/>
</dbReference>
<organism evidence="5 6">
    <name type="scientific">Corynebacterium pseudopelargi</name>
    <dbReference type="NCBI Taxonomy" id="2080757"/>
    <lineage>
        <taxon>Bacteria</taxon>
        <taxon>Bacillati</taxon>
        <taxon>Actinomycetota</taxon>
        <taxon>Actinomycetes</taxon>
        <taxon>Mycobacteriales</taxon>
        <taxon>Corynebacteriaceae</taxon>
        <taxon>Corynebacterium</taxon>
    </lineage>
</organism>
<keyword evidence="3" id="KW-0032">Aminotransferase</keyword>
<dbReference type="EC" id="2.6.1.-" evidence="3"/>
<evidence type="ECO:0000256" key="3">
    <source>
        <dbReference type="RuleBase" id="RU000481"/>
    </source>
</evidence>
<dbReference type="PROSITE" id="PS00105">
    <property type="entry name" value="AA_TRANSFER_CLASS_1"/>
    <property type="match status" value="1"/>
</dbReference>
<evidence type="ECO:0000259" key="4">
    <source>
        <dbReference type="Pfam" id="PF00155"/>
    </source>
</evidence>
<dbReference type="InterPro" id="IPR015424">
    <property type="entry name" value="PyrdxlP-dep_Trfase"/>
</dbReference>